<keyword evidence="1" id="KW-0812">Transmembrane</keyword>
<dbReference type="Proteomes" id="UP000026941">
    <property type="component" value="Unassembled WGS sequence"/>
</dbReference>
<proteinExistence type="predicted"/>
<protein>
    <submittedName>
        <fullName evidence="2">Uncharacterized protein</fullName>
    </submittedName>
</protein>
<name>A0AA87Q568_RHIRH</name>
<evidence type="ECO:0000313" key="2">
    <source>
        <dbReference type="EMBL" id="GAJ93350.1"/>
    </source>
</evidence>
<dbReference type="AlphaFoldDB" id="A0AA87Q568"/>
<keyword evidence="1" id="KW-1133">Transmembrane helix</keyword>
<keyword evidence="1" id="KW-0472">Membrane</keyword>
<sequence length="165" mass="17264">MLLFVSLALLNGILIGTSRAINGHLGKKVGPLRTSLWNHAIGFIFLSLLIGLFYRSDFAVGTGVPANAWLGGVLGVIFVALNSHVIPRLGASKTTSLVVAAQMLASVVIDSFDRPVSGATVVTLTGAALIIVGVWLSASSTKKNAQREAALDAVPDREHARRAIP</sequence>
<dbReference type="RefSeq" id="WP_015917675.1">
    <property type="nucleotide sequence ID" value="NZ_BAYX01000005.1"/>
</dbReference>
<feature type="transmembrane region" description="Helical" evidence="1">
    <location>
        <begin position="36"/>
        <end position="54"/>
    </location>
</feature>
<gene>
    <name evidence="2" type="ORF">RRH01S_05_04250</name>
</gene>
<dbReference type="InterPro" id="IPR006750">
    <property type="entry name" value="YdcZ"/>
</dbReference>
<evidence type="ECO:0000256" key="1">
    <source>
        <dbReference type="SAM" id="Phobius"/>
    </source>
</evidence>
<reference evidence="2 3" key="1">
    <citation type="submission" date="2014-05" db="EMBL/GenBank/DDBJ databases">
        <title>Whole genome shotgun sequence of Rhizobium rhizogenes NBRC 13257.</title>
        <authorList>
            <person name="Katano-Makiyama Y."/>
            <person name="Hosoyama A."/>
            <person name="Hashimoto M."/>
            <person name="Hosoyama Y."/>
            <person name="Noguchi M."/>
            <person name="Tsuchikane K."/>
            <person name="Kimura A."/>
            <person name="Ohji S."/>
            <person name="Ichikawa N."/>
            <person name="Yamazoe A."/>
            <person name="Fujita N."/>
        </authorList>
    </citation>
    <scope>NUCLEOTIDE SEQUENCE [LARGE SCALE GENOMIC DNA]</scope>
    <source>
        <strain evidence="2 3">NBRC 13257</strain>
    </source>
</reference>
<dbReference type="PANTHER" id="PTHR34821:SF2">
    <property type="entry name" value="INNER MEMBRANE PROTEIN YDCZ"/>
    <property type="match status" value="1"/>
</dbReference>
<feature type="transmembrane region" description="Helical" evidence="1">
    <location>
        <begin position="66"/>
        <end position="86"/>
    </location>
</feature>
<feature type="transmembrane region" description="Helical" evidence="1">
    <location>
        <begin position="116"/>
        <end position="138"/>
    </location>
</feature>
<dbReference type="PANTHER" id="PTHR34821">
    <property type="entry name" value="INNER MEMBRANE PROTEIN YDCZ"/>
    <property type="match status" value="1"/>
</dbReference>
<organism evidence="2 3">
    <name type="scientific">Rhizobium rhizogenes NBRC 13257</name>
    <dbReference type="NCBI Taxonomy" id="1220581"/>
    <lineage>
        <taxon>Bacteria</taxon>
        <taxon>Pseudomonadati</taxon>
        <taxon>Pseudomonadota</taxon>
        <taxon>Alphaproteobacteria</taxon>
        <taxon>Hyphomicrobiales</taxon>
        <taxon>Rhizobiaceae</taxon>
        <taxon>Rhizobium/Agrobacterium group</taxon>
        <taxon>Rhizobium</taxon>
    </lineage>
</organism>
<dbReference type="Pfam" id="PF04657">
    <property type="entry name" value="DMT_YdcZ"/>
    <property type="match status" value="1"/>
</dbReference>
<comment type="caution">
    <text evidence="2">The sequence shown here is derived from an EMBL/GenBank/DDBJ whole genome shotgun (WGS) entry which is preliminary data.</text>
</comment>
<dbReference type="GO" id="GO:0005886">
    <property type="term" value="C:plasma membrane"/>
    <property type="evidence" value="ECO:0007669"/>
    <property type="project" value="TreeGrafter"/>
</dbReference>
<evidence type="ECO:0000313" key="3">
    <source>
        <dbReference type="Proteomes" id="UP000026941"/>
    </source>
</evidence>
<accession>A0AA87Q568</accession>
<dbReference type="EMBL" id="BAYX01000005">
    <property type="protein sequence ID" value="GAJ93350.1"/>
    <property type="molecule type" value="Genomic_DNA"/>
</dbReference>